<proteinExistence type="predicted"/>
<dbReference type="PANTHER" id="PTHR38045:SF1">
    <property type="entry name" value="HEPARINASE II_III-LIKE PROTEIN"/>
    <property type="match status" value="1"/>
</dbReference>
<reference evidence="3" key="1">
    <citation type="submission" date="2022-12" db="EMBL/GenBank/DDBJ databases">
        <title>Reference genome sequencing for broad-spectrum identification of bacterial and archaeal isolates by mass spectrometry.</title>
        <authorList>
            <person name="Sekiguchi Y."/>
            <person name="Tourlousse D.M."/>
        </authorList>
    </citation>
    <scope>NUCLEOTIDE SEQUENCE</scope>
    <source>
        <strain evidence="3">LLR39Z86</strain>
    </source>
</reference>
<protein>
    <recommendedName>
        <fullName evidence="2">Heparinase II/III-like C-terminal domain-containing protein</fullName>
    </recommendedName>
</protein>
<dbReference type="InterPro" id="IPR012480">
    <property type="entry name" value="Hepar_II_III_C"/>
</dbReference>
<evidence type="ECO:0000313" key="3">
    <source>
        <dbReference type="EMBL" id="GLI42099.1"/>
    </source>
</evidence>
<accession>A0A9W6G894</accession>
<dbReference type="InterPro" id="IPR008929">
    <property type="entry name" value="Chondroitin_lyas"/>
</dbReference>
<name>A0A9W6G894_9ACTN</name>
<dbReference type="Proteomes" id="UP001144313">
    <property type="component" value="Unassembled WGS sequence"/>
</dbReference>
<comment type="subcellular location">
    <subcellularLocation>
        <location evidence="1">Cell envelope</location>
    </subcellularLocation>
</comment>
<organism evidence="3 4">
    <name type="scientific">Glycomyces algeriensis</name>
    <dbReference type="NCBI Taxonomy" id="256037"/>
    <lineage>
        <taxon>Bacteria</taxon>
        <taxon>Bacillati</taxon>
        <taxon>Actinomycetota</taxon>
        <taxon>Actinomycetes</taxon>
        <taxon>Glycomycetales</taxon>
        <taxon>Glycomycetaceae</taxon>
        <taxon>Glycomyces</taxon>
    </lineage>
</organism>
<dbReference type="RefSeq" id="WP_270118559.1">
    <property type="nucleotide sequence ID" value="NZ_BAAAOL010000008.1"/>
</dbReference>
<gene>
    <name evidence="3" type="ORF">GALLR39Z86_19490</name>
</gene>
<evidence type="ECO:0000256" key="1">
    <source>
        <dbReference type="ARBA" id="ARBA00004196"/>
    </source>
</evidence>
<keyword evidence="4" id="KW-1185">Reference proteome</keyword>
<dbReference type="GO" id="GO:0030313">
    <property type="term" value="C:cell envelope"/>
    <property type="evidence" value="ECO:0007669"/>
    <property type="project" value="UniProtKB-SubCell"/>
</dbReference>
<dbReference type="GO" id="GO:0016829">
    <property type="term" value="F:lyase activity"/>
    <property type="evidence" value="ECO:0007669"/>
    <property type="project" value="InterPro"/>
</dbReference>
<dbReference type="Pfam" id="PF07940">
    <property type="entry name" value="Hepar_II_III_C"/>
    <property type="match status" value="1"/>
</dbReference>
<dbReference type="Gene3D" id="2.70.98.70">
    <property type="match status" value="1"/>
</dbReference>
<evidence type="ECO:0000259" key="2">
    <source>
        <dbReference type="Pfam" id="PF07940"/>
    </source>
</evidence>
<feature type="domain" description="Heparinase II/III-like C-terminal" evidence="2">
    <location>
        <begin position="307"/>
        <end position="396"/>
    </location>
</feature>
<comment type="caution">
    <text evidence="3">The sequence shown here is derived from an EMBL/GenBank/DDBJ whole genome shotgun (WGS) entry which is preliminary data.</text>
</comment>
<sequence length="513" mass="56838">MTDPLRSALLEELREIAALPVPAFDPDLADDYAESGRRLPFENQYFARRRHLAALALVGDGAVLSALIADICDERSWALPAHWDDGDPAVCVDLFACETAGALAEILRLREDVKDPERVEAEIRRRVLDPFFGSEDAFWWEERFSNWTAVCAGAAGMAALALGYDTDVIRGRVLPALQAYLFSFGPDGGCVEGIDYWVYGFGYFTYFAEAWRDATGEDLLAGTEAIASFPANVQLYPRSFATFGDAQDNPSLPPGLLARLADRLGVPLPAIEHAPTFADDYCARWAHLTRTLEWGRELGGEIAPGRTLLADVGWYVERRQLGRRMWSLAVKGGYNQEPHNHLDLGSFIIAADGEQLLCDPGAGEYTAAYFGDERYEQVHPSAAWHSVPTVEGAEQQVGEDSRAELVYTDDGVDAYIDAYGDGALLRKFTWTENGIELFDAGPELVESFVSRIRPETEGDRATWTGERGTLVLHGVDPETVRIEDVETSTHLGRPDRLWALRFDFSGSLRFELL</sequence>
<evidence type="ECO:0000313" key="4">
    <source>
        <dbReference type="Proteomes" id="UP001144313"/>
    </source>
</evidence>
<dbReference type="PANTHER" id="PTHR38045">
    <property type="entry name" value="CHROMOSOME 1, WHOLE GENOME SHOTGUN SEQUENCE"/>
    <property type="match status" value="1"/>
</dbReference>
<dbReference type="SUPFAM" id="SSF48230">
    <property type="entry name" value="Chondroitin AC/alginate lyase"/>
    <property type="match status" value="1"/>
</dbReference>
<dbReference type="AlphaFoldDB" id="A0A9W6G894"/>
<dbReference type="EMBL" id="BSDT01000001">
    <property type="protein sequence ID" value="GLI42099.1"/>
    <property type="molecule type" value="Genomic_DNA"/>
</dbReference>
<dbReference type="Gene3D" id="1.50.10.100">
    <property type="entry name" value="Chondroitin AC/alginate lyase"/>
    <property type="match status" value="1"/>
</dbReference>